<dbReference type="HOGENOM" id="CLU_2889032_0_0_1"/>
<protein>
    <submittedName>
        <fullName evidence="1">Uncharacterized protein</fullName>
    </submittedName>
</protein>
<reference evidence="1" key="3">
    <citation type="submission" date="2015-04" db="UniProtKB">
        <authorList>
            <consortium name="EnsemblPlants"/>
        </authorList>
    </citation>
    <scope>IDENTIFICATION</scope>
</reference>
<dbReference type="Proteomes" id="UP000032180">
    <property type="component" value="Chromosome 8"/>
</dbReference>
<name>A0A0D9X9J4_9ORYZ</name>
<organism evidence="1 2">
    <name type="scientific">Leersia perrieri</name>
    <dbReference type="NCBI Taxonomy" id="77586"/>
    <lineage>
        <taxon>Eukaryota</taxon>
        <taxon>Viridiplantae</taxon>
        <taxon>Streptophyta</taxon>
        <taxon>Embryophyta</taxon>
        <taxon>Tracheophyta</taxon>
        <taxon>Spermatophyta</taxon>
        <taxon>Magnoliopsida</taxon>
        <taxon>Liliopsida</taxon>
        <taxon>Poales</taxon>
        <taxon>Poaceae</taxon>
        <taxon>BOP clade</taxon>
        <taxon>Oryzoideae</taxon>
        <taxon>Oryzeae</taxon>
        <taxon>Oryzinae</taxon>
        <taxon>Leersia</taxon>
    </lineage>
</organism>
<evidence type="ECO:0000313" key="2">
    <source>
        <dbReference type="Proteomes" id="UP000032180"/>
    </source>
</evidence>
<sequence length="63" mass="6866">MGLNAKPDLTLETWAHHRALERLQGKGLVTADAEASHDPGLITYVKSNILLEINNLANTQSTI</sequence>
<dbReference type="AlphaFoldDB" id="A0A0D9X9J4"/>
<dbReference type="EnsemblPlants" id="LPERR08G16700.1">
    <property type="protein sequence ID" value="LPERR08G16700.1"/>
    <property type="gene ID" value="LPERR08G16700"/>
</dbReference>
<dbReference type="Gramene" id="LPERR08G16700.1">
    <property type="protein sequence ID" value="LPERR08G16700.1"/>
    <property type="gene ID" value="LPERR08G16700"/>
</dbReference>
<reference evidence="2" key="2">
    <citation type="submission" date="2013-12" db="EMBL/GenBank/DDBJ databases">
        <authorList>
            <person name="Yu Y."/>
            <person name="Lee S."/>
            <person name="de Baynast K."/>
            <person name="Wissotski M."/>
            <person name="Liu L."/>
            <person name="Talag J."/>
            <person name="Goicoechea J."/>
            <person name="Angelova A."/>
            <person name="Jetty R."/>
            <person name="Kudrna D."/>
            <person name="Golser W."/>
            <person name="Rivera L."/>
            <person name="Zhang J."/>
            <person name="Wing R."/>
        </authorList>
    </citation>
    <scope>NUCLEOTIDE SEQUENCE</scope>
</reference>
<reference evidence="1 2" key="1">
    <citation type="submission" date="2012-08" db="EMBL/GenBank/DDBJ databases">
        <title>Oryza genome evolution.</title>
        <authorList>
            <person name="Wing R.A."/>
        </authorList>
    </citation>
    <scope>NUCLEOTIDE SEQUENCE</scope>
</reference>
<evidence type="ECO:0000313" key="1">
    <source>
        <dbReference type="EnsemblPlants" id="LPERR08G16700.1"/>
    </source>
</evidence>
<accession>A0A0D9X9J4</accession>
<keyword evidence="2" id="KW-1185">Reference proteome</keyword>
<proteinExistence type="predicted"/>